<reference evidence="6 7" key="1">
    <citation type="journal article" date="2012" name="J. Bacteriol.">
        <title>Genome Sequence of Oceanibaculum indicum Type Strain P24.</title>
        <authorList>
            <person name="Lai Q."/>
            <person name="Shao Z."/>
        </authorList>
    </citation>
    <scope>NUCLEOTIDE SEQUENCE [LARGE SCALE GENOMIC DNA]</scope>
    <source>
        <strain evidence="6 7">P24</strain>
    </source>
</reference>
<keyword evidence="4 5" id="KW-0472">Membrane</keyword>
<evidence type="ECO:0000256" key="4">
    <source>
        <dbReference type="ARBA" id="ARBA00023136"/>
    </source>
</evidence>
<evidence type="ECO:0000313" key="7">
    <source>
        <dbReference type="Proteomes" id="UP000006746"/>
    </source>
</evidence>
<dbReference type="Pfam" id="PF13520">
    <property type="entry name" value="AA_permease_2"/>
    <property type="match status" value="1"/>
</dbReference>
<dbReference type="InterPro" id="IPR050598">
    <property type="entry name" value="AminoAcid_Transporter"/>
</dbReference>
<feature type="transmembrane region" description="Helical" evidence="5">
    <location>
        <begin position="306"/>
        <end position="326"/>
    </location>
</feature>
<feature type="transmembrane region" description="Helical" evidence="5">
    <location>
        <begin position="370"/>
        <end position="388"/>
    </location>
</feature>
<keyword evidence="2 5" id="KW-0812">Transmembrane</keyword>
<dbReference type="GO" id="GO:0016020">
    <property type="term" value="C:membrane"/>
    <property type="evidence" value="ECO:0007669"/>
    <property type="project" value="UniProtKB-SubCell"/>
</dbReference>
<keyword evidence="3 5" id="KW-1133">Transmembrane helix</keyword>
<accession>K2JU64</accession>
<evidence type="ECO:0000256" key="3">
    <source>
        <dbReference type="ARBA" id="ARBA00022989"/>
    </source>
</evidence>
<feature type="transmembrane region" description="Helical" evidence="5">
    <location>
        <begin position="69"/>
        <end position="95"/>
    </location>
</feature>
<feature type="transmembrane region" description="Helical" evidence="5">
    <location>
        <begin position="394"/>
        <end position="415"/>
    </location>
</feature>
<dbReference type="AlphaFoldDB" id="K2JU64"/>
<dbReference type="PIRSF" id="PIRSF006060">
    <property type="entry name" value="AA_transporter"/>
    <property type="match status" value="1"/>
</dbReference>
<evidence type="ECO:0000256" key="2">
    <source>
        <dbReference type="ARBA" id="ARBA00022692"/>
    </source>
</evidence>
<dbReference type="PANTHER" id="PTHR11785:SF512">
    <property type="entry name" value="SOBREMESA, ISOFORM B"/>
    <property type="match status" value="1"/>
</dbReference>
<feature type="transmembrane region" description="Helical" evidence="5">
    <location>
        <begin position="167"/>
        <end position="190"/>
    </location>
</feature>
<feature type="transmembrane region" description="Helical" evidence="5">
    <location>
        <begin position="28"/>
        <end position="48"/>
    </location>
</feature>
<evidence type="ECO:0000256" key="5">
    <source>
        <dbReference type="SAM" id="Phobius"/>
    </source>
</evidence>
<feature type="transmembrane region" description="Helical" evidence="5">
    <location>
        <begin position="338"/>
        <end position="358"/>
    </location>
</feature>
<dbReference type="GO" id="GO:0015179">
    <property type="term" value="F:L-amino acid transmembrane transporter activity"/>
    <property type="evidence" value="ECO:0007669"/>
    <property type="project" value="TreeGrafter"/>
</dbReference>
<sequence>MVGLVVGIGIFRTPSLVAANVDSEFAFIAVWVAGGVVTLIGALCYAELSAAQPHAGGEYHFLSRAYGKPLAMLFGWARGSVIQTGAIAGVAFVLGDYAAQLLPLGPYGPALYAAMAIILFTGINVIGTIQGKRLQIAMTCIQISAIAAIIAFGLLGSPDATPPAPVAAIPEGTAALGLAMIFVLLTYGGWNEAAYLTGELKDAPRTIASVLVLGTAILVTLYVLTNLALLAVLGLDGLRNSDAVAADMMRSVTGPAGATLVSIAILVAAISTLNATIFTGARVYYAMARDLTLLPSVGVWDERGKNPANGLILQGIVALVLVAMGAATRDGFKAMVDYTAPVFWGFLLLTGLALFVLRFREPDRVLPYKVPFYPLTPILFCLTCAYMLHASIAYTGIAALVGLAVLAAGAPLLLFRRKTALETAPATAIAQESD</sequence>
<dbReference type="Proteomes" id="UP000006746">
    <property type="component" value="Unassembled WGS sequence"/>
</dbReference>
<dbReference type="STRING" id="1207063.P24_01715"/>
<protein>
    <submittedName>
        <fullName evidence="6">Amino acid transporter</fullName>
    </submittedName>
</protein>
<feature type="transmembrane region" description="Helical" evidence="5">
    <location>
        <begin position="136"/>
        <end position="155"/>
    </location>
</feature>
<keyword evidence="7" id="KW-1185">Reference proteome</keyword>
<dbReference type="eggNOG" id="COG0531">
    <property type="taxonomic scope" value="Bacteria"/>
</dbReference>
<name>K2JU64_9PROT</name>
<evidence type="ECO:0000313" key="6">
    <source>
        <dbReference type="EMBL" id="EKE79028.1"/>
    </source>
</evidence>
<dbReference type="InterPro" id="IPR002293">
    <property type="entry name" value="AA/rel_permease1"/>
</dbReference>
<comment type="subcellular location">
    <subcellularLocation>
        <location evidence="1">Membrane</location>
        <topology evidence="1">Multi-pass membrane protein</topology>
    </subcellularLocation>
</comment>
<dbReference type="Gene3D" id="1.20.1740.10">
    <property type="entry name" value="Amino acid/polyamine transporter I"/>
    <property type="match status" value="1"/>
</dbReference>
<feature type="transmembrane region" description="Helical" evidence="5">
    <location>
        <begin position="210"/>
        <end position="235"/>
    </location>
</feature>
<evidence type="ECO:0000256" key="1">
    <source>
        <dbReference type="ARBA" id="ARBA00004141"/>
    </source>
</evidence>
<dbReference type="PANTHER" id="PTHR11785">
    <property type="entry name" value="AMINO ACID TRANSPORTER"/>
    <property type="match status" value="1"/>
</dbReference>
<dbReference type="PATRIC" id="fig|1207063.3.peg.353"/>
<gene>
    <name evidence="6" type="ORF">P24_01715</name>
</gene>
<dbReference type="EMBL" id="AMRL01000001">
    <property type="protein sequence ID" value="EKE79028.1"/>
    <property type="molecule type" value="Genomic_DNA"/>
</dbReference>
<organism evidence="6 7">
    <name type="scientific">Oceanibaculum indicum P24</name>
    <dbReference type="NCBI Taxonomy" id="1207063"/>
    <lineage>
        <taxon>Bacteria</taxon>
        <taxon>Pseudomonadati</taxon>
        <taxon>Pseudomonadota</taxon>
        <taxon>Alphaproteobacteria</taxon>
        <taxon>Rhodospirillales</taxon>
        <taxon>Oceanibaculaceae</taxon>
        <taxon>Oceanibaculum</taxon>
    </lineage>
</organism>
<proteinExistence type="predicted"/>
<feature type="transmembrane region" description="Helical" evidence="5">
    <location>
        <begin position="255"/>
        <end position="285"/>
    </location>
</feature>
<feature type="transmembrane region" description="Helical" evidence="5">
    <location>
        <begin position="107"/>
        <end position="129"/>
    </location>
</feature>
<comment type="caution">
    <text evidence="6">The sequence shown here is derived from an EMBL/GenBank/DDBJ whole genome shotgun (WGS) entry which is preliminary data.</text>
</comment>